<dbReference type="EMBL" id="JAPUUL010003894">
    <property type="protein sequence ID" value="KAJ8121148.1"/>
    <property type="molecule type" value="Genomic_DNA"/>
</dbReference>
<organism evidence="1 2">
    <name type="scientific">Lasiodiplodia mahajangana</name>
    <dbReference type="NCBI Taxonomy" id="1108764"/>
    <lineage>
        <taxon>Eukaryota</taxon>
        <taxon>Fungi</taxon>
        <taxon>Dikarya</taxon>
        <taxon>Ascomycota</taxon>
        <taxon>Pezizomycotina</taxon>
        <taxon>Dothideomycetes</taxon>
        <taxon>Dothideomycetes incertae sedis</taxon>
        <taxon>Botryosphaeriales</taxon>
        <taxon>Botryosphaeriaceae</taxon>
        <taxon>Lasiodiplodia</taxon>
    </lineage>
</organism>
<protein>
    <submittedName>
        <fullName evidence="1">Uncharacterized protein</fullName>
    </submittedName>
</protein>
<evidence type="ECO:0000313" key="1">
    <source>
        <dbReference type="EMBL" id="KAJ8121148.1"/>
    </source>
</evidence>
<proteinExistence type="predicted"/>
<name>A0ACC2J196_9PEZI</name>
<dbReference type="Proteomes" id="UP001153332">
    <property type="component" value="Unassembled WGS sequence"/>
</dbReference>
<reference evidence="1" key="1">
    <citation type="submission" date="2022-12" db="EMBL/GenBank/DDBJ databases">
        <title>Genome Sequence of Lasiodiplodia mahajangana.</title>
        <authorList>
            <person name="Buettner E."/>
        </authorList>
    </citation>
    <scope>NUCLEOTIDE SEQUENCE</scope>
    <source>
        <strain evidence="1">VT137</strain>
    </source>
</reference>
<sequence>MPGYNVPEGDDWSFRQAIEEITGITRWYDYCQRDVSKLNWRTVPVATRLSWLAGRRTTRVEDMAYCLLGLLDVNMPLLYGEGHKAFLRLQEEFLKKHYDPTIVLWGFGMNNFEISNIEKKFGLDGLARTPLLFRGFKDVPLALNYRPAGGIWRPSWTVIPDGLNMSLPILQFDARHNVYIGVVDSIDPGGRGYPSIPLRRHQASDSYGRIPNCRPLFLRISNAWFKHRNLKQRTLRLTSQEFQPIRPPRQYAVLTIDIVELFQKGFDIDSVYPPIPVKYQCATLVMDRAPSLQQKHYVLVLNRERRDTLYLRLTFQIRKPGDRGLGCTMLLCSCPYFERRSAMEVWDAGRKPWRRCFLDPPKLNWHKSVEIPVSLGVEQFYSTFSKIAGSHLGWECTIGVWGRGYQPKLNWLSDGH</sequence>
<evidence type="ECO:0000313" key="2">
    <source>
        <dbReference type="Proteomes" id="UP001153332"/>
    </source>
</evidence>
<gene>
    <name evidence="1" type="ORF">O1611_g10177</name>
</gene>
<keyword evidence="2" id="KW-1185">Reference proteome</keyword>
<comment type="caution">
    <text evidence="1">The sequence shown here is derived from an EMBL/GenBank/DDBJ whole genome shotgun (WGS) entry which is preliminary data.</text>
</comment>
<accession>A0ACC2J196</accession>